<dbReference type="Pfam" id="PF13878">
    <property type="entry name" value="zf-C2H2_3"/>
    <property type="match status" value="1"/>
</dbReference>
<name>A0ABN7ECZ4_SPIIN</name>
<evidence type="ECO:0000259" key="11">
    <source>
        <dbReference type="Pfam" id="PF13878"/>
    </source>
</evidence>
<evidence type="ECO:0000259" key="12">
    <source>
        <dbReference type="Pfam" id="PF13880"/>
    </source>
</evidence>
<keyword evidence="4" id="KW-0479">Metal-binding</keyword>
<evidence type="ECO:0000256" key="4">
    <source>
        <dbReference type="ARBA" id="ARBA00022723"/>
    </source>
</evidence>
<comment type="similarity">
    <text evidence="2">Belongs to the acetyltransferase family. ECO subfamily.</text>
</comment>
<dbReference type="Pfam" id="PF13880">
    <property type="entry name" value="Acetyltransf_13"/>
    <property type="match status" value="1"/>
</dbReference>
<proteinExistence type="inferred from homology"/>
<evidence type="ECO:0000313" key="14">
    <source>
        <dbReference type="Proteomes" id="UP001189122"/>
    </source>
</evidence>
<dbReference type="InterPro" id="IPR028009">
    <property type="entry name" value="ESCO_Acetyltransf_dom"/>
</dbReference>
<evidence type="ECO:0000313" key="13">
    <source>
        <dbReference type="EMBL" id="CAA6674934.1"/>
    </source>
</evidence>
<organism evidence="13 14">
    <name type="scientific">Spirodela intermedia</name>
    <name type="common">Intermediate duckweed</name>
    <dbReference type="NCBI Taxonomy" id="51605"/>
    <lineage>
        <taxon>Eukaryota</taxon>
        <taxon>Viridiplantae</taxon>
        <taxon>Streptophyta</taxon>
        <taxon>Embryophyta</taxon>
        <taxon>Tracheophyta</taxon>
        <taxon>Spermatophyta</taxon>
        <taxon>Magnoliopsida</taxon>
        <taxon>Liliopsida</taxon>
        <taxon>Araceae</taxon>
        <taxon>Lemnoideae</taxon>
        <taxon>Spirodela</taxon>
    </lineage>
</organism>
<keyword evidence="7" id="KW-0539">Nucleus</keyword>
<keyword evidence="5" id="KW-0863">Zinc-finger</keyword>
<evidence type="ECO:0000256" key="6">
    <source>
        <dbReference type="ARBA" id="ARBA00022833"/>
    </source>
</evidence>
<feature type="domain" description="N-acetyltransferase ESCO acetyl-transferase" evidence="12">
    <location>
        <begin position="282"/>
        <end position="349"/>
    </location>
</feature>
<keyword evidence="9" id="KW-0012">Acyltransferase</keyword>
<dbReference type="InterPro" id="IPR028005">
    <property type="entry name" value="AcTrfase_ESCO_Znf_dom"/>
</dbReference>
<feature type="region of interest" description="Disordered" evidence="10">
    <location>
        <begin position="16"/>
        <end position="56"/>
    </location>
</feature>
<comment type="subcellular location">
    <subcellularLocation>
        <location evidence="1">Nucleus</location>
    </subcellularLocation>
</comment>
<keyword evidence="6" id="KW-0862">Zinc</keyword>
<keyword evidence="8" id="KW-0131">Cell cycle</keyword>
<evidence type="ECO:0000256" key="9">
    <source>
        <dbReference type="ARBA" id="ARBA00023315"/>
    </source>
</evidence>
<evidence type="ECO:0000256" key="8">
    <source>
        <dbReference type="ARBA" id="ARBA00023306"/>
    </source>
</evidence>
<protein>
    <submittedName>
        <fullName evidence="13">Uncharacterized protein</fullName>
    </submittedName>
</protein>
<dbReference type="PANTHER" id="PTHR45884">
    <property type="entry name" value="N-ACETYLTRANSFERASE ECO"/>
    <property type="match status" value="1"/>
</dbReference>
<evidence type="ECO:0000256" key="5">
    <source>
        <dbReference type="ARBA" id="ARBA00022771"/>
    </source>
</evidence>
<sequence>MQAKIDSFFKRPVARIPKPTASIPGNVGPDAGNSIGWGRRMSKRCRSDEEKDEDDQVLEAVDEASTTSAEGSNVGKVLKKRRSYAQCFLELGQPDFLLHTCSTCGMRYTRGDEDDEKLHRSFHNNYCRGIPFKGWRSERVISVDRATGDRITLILNDDPPGHKHKVLQMVDLLEQDLGLSSGWLLHNLCKVYMFISGNRIVGCVFSEPIKTAHRIVSVSIPSSITDSKDATRSTRSGKNMLRFGNMRFQREPMRSPPCTPSPRLKKDDSGGAAIFCEEASVEAVCGIRAIWVAPSKRRQRIASKLLDSVRENFEAGSVVELSRCAFSQPTAAGKAFASAYSRTASFLVYKPS</sequence>
<comment type="caution">
    <text evidence="13">The sequence shown here is derived from an EMBL/GenBank/DDBJ whole genome shotgun (WGS) entry which is preliminary data.</text>
</comment>
<dbReference type="CDD" id="cd04301">
    <property type="entry name" value="NAT_SF"/>
    <property type="match status" value="1"/>
</dbReference>
<reference evidence="14" key="1">
    <citation type="journal article" date="2020" name="Sci. Rep.">
        <title>Chromosome-scale genome assembly for the duckweed Spirodela intermedia, integrating cytogenetic maps, PacBio and Oxford Nanopore libraries.</title>
        <authorList>
            <person name="Hoang P.T.N."/>
            <person name="Fiebig A."/>
            <person name="Novak P."/>
            <person name="Macas J."/>
            <person name="Cao H.X."/>
            <person name="Stepanenko A."/>
            <person name="Chen G."/>
            <person name="Borisjuk N."/>
            <person name="Scholz U."/>
            <person name="Schubert I."/>
        </authorList>
    </citation>
    <scope>NUCLEOTIDE SEQUENCE [LARGE SCALE GENOMIC DNA]</scope>
</reference>
<gene>
    <name evidence="13" type="ORF">SI7747_UN021292</name>
</gene>
<evidence type="ECO:0000256" key="1">
    <source>
        <dbReference type="ARBA" id="ARBA00004123"/>
    </source>
</evidence>
<evidence type="ECO:0000256" key="10">
    <source>
        <dbReference type="SAM" id="MobiDB-lite"/>
    </source>
</evidence>
<keyword evidence="3" id="KW-0808">Transferase</keyword>
<dbReference type="PANTHER" id="PTHR45884:SF2">
    <property type="entry name" value="N-ACETYLTRANSFERASE ECO"/>
    <property type="match status" value="1"/>
</dbReference>
<dbReference type="Proteomes" id="UP001189122">
    <property type="component" value="Unassembled WGS sequence"/>
</dbReference>
<evidence type="ECO:0000256" key="3">
    <source>
        <dbReference type="ARBA" id="ARBA00022679"/>
    </source>
</evidence>
<keyword evidence="14" id="KW-1185">Reference proteome</keyword>
<evidence type="ECO:0000256" key="2">
    <source>
        <dbReference type="ARBA" id="ARBA00005816"/>
    </source>
</evidence>
<dbReference type="EMBL" id="CACRZD030000179">
    <property type="protein sequence ID" value="CAA6674934.1"/>
    <property type="molecule type" value="Genomic_DNA"/>
</dbReference>
<accession>A0ABN7ECZ4</accession>
<feature type="domain" description="N-acetyltransferase ESCO zinc-finger" evidence="11">
    <location>
        <begin position="86"/>
        <end position="125"/>
    </location>
</feature>
<evidence type="ECO:0000256" key="7">
    <source>
        <dbReference type="ARBA" id="ARBA00023242"/>
    </source>
</evidence>